<dbReference type="Gene3D" id="3.40.50.150">
    <property type="entry name" value="Vaccinia Virus protein VP39"/>
    <property type="match status" value="1"/>
</dbReference>
<keyword evidence="3" id="KW-0830">Ubiquinone</keyword>
<dbReference type="GO" id="GO:0005739">
    <property type="term" value="C:mitochondrion"/>
    <property type="evidence" value="ECO:0007669"/>
    <property type="project" value="TreeGrafter"/>
</dbReference>
<organism evidence="3">
    <name type="scientific">Schistosoma haematobium</name>
    <name type="common">Blood fluke</name>
    <dbReference type="NCBI Taxonomy" id="6185"/>
    <lineage>
        <taxon>Eukaryota</taxon>
        <taxon>Metazoa</taxon>
        <taxon>Spiralia</taxon>
        <taxon>Lophotrochozoa</taxon>
        <taxon>Platyhelminthes</taxon>
        <taxon>Trematoda</taxon>
        <taxon>Digenea</taxon>
        <taxon>Strigeidida</taxon>
        <taxon>Schistosomatoidea</taxon>
        <taxon>Schistosomatidae</taxon>
        <taxon>Schistosoma</taxon>
    </lineage>
</organism>
<evidence type="ECO:0000313" key="3">
    <source>
        <dbReference type="EMBL" id="KGB38867.1"/>
    </source>
</evidence>
<dbReference type="InterPro" id="IPR050602">
    <property type="entry name" value="Malonyl-ACP_OMT"/>
</dbReference>
<dbReference type="STRING" id="6185.A0A094ZX10"/>
<sequence>ANRAENINTSHREICSNDNSSQLIDNYDSDHVTKFKISLAGFSRMVLKVLNTFTRFYKYVIPTVGYRNQFTGQNVVFDKSVKEKQRARSALTDDPHMYDYIREEVADRLADRLNDISRKFDVALDIGCGRGHLSQFVTSDNIGVLYQLDSSSEVLKQIKPSAEVCTYNINCHEYCLPFRPNTLDLVLSSMSLHWINDLPGLLKQILTCLRNDGCLLGVMPAMDTLYELRVSLQLAELERLGGISSHISPFVDSVDMANLLQCAGFNLITLDVDEIVIHYPDIFALMNDLRFMGESNATVHRPLRLNRDVLFAASAIYNEKFSVPREDEENERCIPATYRLLYFIGWKPDPSQSKPLPRGSAQYSLKDLHRIDELIKLHFEK</sequence>
<evidence type="ECO:0000256" key="1">
    <source>
        <dbReference type="ARBA" id="ARBA00022603"/>
    </source>
</evidence>
<dbReference type="PANTHER" id="PTHR13090">
    <property type="entry name" value="ARGININE-HYDROXYLASE NDUFAF5, MITOCHONDRIAL"/>
    <property type="match status" value="1"/>
</dbReference>
<reference evidence="3" key="1">
    <citation type="journal article" date="2012" name="Nat. Genet.">
        <title>Whole-genome sequence of Schistosoma haematobium.</title>
        <authorList>
            <person name="Young N.D."/>
            <person name="Jex A.R."/>
            <person name="Li B."/>
            <person name="Liu S."/>
            <person name="Yang L."/>
            <person name="Xiong Z."/>
            <person name="Li Y."/>
            <person name="Cantacessi C."/>
            <person name="Hall R.S."/>
            <person name="Xu X."/>
            <person name="Chen F."/>
            <person name="Wu X."/>
            <person name="Zerlotini A."/>
            <person name="Oliveira G."/>
            <person name="Hofmann A."/>
            <person name="Zhang G."/>
            <person name="Fang X."/>
            <person name="Kang Y."/>
            <person name="Campbell B.E."/>
            <person name="Loukas A."/>
            <person name="Ranganathan S."/>
            <person name="Rollinson D."/>
            <person name="Rinaldi G."/>
            <person name="Brindley P.J."/>
            <person name="Yang H."/>
            <person name="Wang J."/>
            <person name="Wang J."/>
            <person name="Gasser R.B."/>
        </authorList>
    </citation>
    <scope>NUCLEOTIDE SEQUENCE [LARGE SCALE GENOMIC DNA]</scope>
</reference>
<protein>
    <submittedName>
        <fullName evidence="3">NADH dehydrogenase [ubiquinone] 1 alpha subcomplex assembly factor 5</fullName>
    </submittedName>
</protein>
<proteinExistence type="predicted"/>
<dbReference type="EMBL" id="KL251091">
    <property type="protein sequence ID" value="KGB38867.1"/>
    <property type="molecule type" value="Genomic_DNA"/>
</dbReference>
<dbReference type="GO" id="GO:0008168">
    <property type="term" value="F:methyltransferase activity"/>
    <property type="evidence" value="ECO:0007669"/>
    <property type="project" value="UniProtKB-KW"/>
</dbReference>
<dbReference type="Pfam" id="PF13489">
    <property type="entry name" value="Methyltransf_23"/>
    <property type="match status" value="1"/>
</dbReference>
<keyword evidence="1" id="KW-0489">Methyltransferase</keyword>
<feature type="non-terminal residue" evidence="3">
    <location>
        <position position="1"/>
    </location>
</feature>
<dbReference type="SUPFAM" id="SSF53335">
    <property type="entry name" value="S-adenosyl-L-methionine-dependent methyltransferases"/>
    <property type="match status" value="1"/>
</dbReference>
<accession>A0A094ZX10</accession>
<evidence type="ECO:0000256" key="2">
    <source>
        <dbReference type="ARBA" id="ARBA00022679"/>
    </source>
</evidence>
<dbReference type="GO" id="GO:0032981">
    <property type="term" value="P:mitochondrial respiratory chain complex I assembly"/>
    <property type="evidence" value="ECO:0007669"/>
    <property type="project" value="TreeGrafter"/>
</dbReference>
<name>A0A094ZX10_SCHHA</name>
<keyword evidence="2" id="KW-0808">Transferase</keyword>
<dbReference type="InterPro" id="IPR029063">
    <property type="entry name" value="SAM-dependent_MTases_sf"/>
</dbReference>
<dbReference type="PANTHER" id="PTHR13090:SF1">
    <property type="entry name" value="ARGININE-HYDROXYLASE NDUFAF5, MITOCHONDRIAL"/>
    <property type="match status" value="1"/>
</dbReference>
<dbReference type="CDD" id="cd02440">
    <property type="entry name" value="AdoMet_MTases"/>
    <property type="match status" value="1"/>
</dbReference>
<dbReference type="KEGG" id="shx:MS3_00020005"/>
<dbReference type="GO" id="GO:0032259">
    <property type="term" value="P:methylation"/>
    <property type="evidence" value="ECO:0007669"/>
    <property type="project" value="UniProtKB-KW"/>
</dbReference>
<dbReference type="AlphaFoldDB" id="A0A094ZX10"/>
<gene>
    <name evidence="3" type="ORF">MS3_07276</name>
</gene>
<dbReference type="RefSeq" id="XP_012798627.2">
    <property type="nucleotide sequence ID" value="XM_012943173.3"/>
</dbReference>